<dbReference type="SUPFAM" id="SSF53756">
    <property type="entry name" value="UDP-Glycosyltransferase/glycogen phosphorylase"/>
    <property type="match status" value="1"/>
</dbReference>
<dbReference type="GO" id="GO:0004377">
    <property type="term" value="F:GDP-Man:Man(3)GlcNAc(2)-PP-Dol alpha-1,2-mannosyltransferase activity"/>
    <property type="evidence" value="ECO:0007669"/>
    <property type="project" value="InterPro"/>
</dbReference>
<keyword evidence="2" id="KW-0328">Glycosyltransferase</keyword>
<keyword evidence="2" id="KW-0808">Transferase</keyword>
<reference evidence="2" key="2">
    <citation type="journal article" date="2014" name="ISME J.">
        <title>Microbial stratification in low pH oxic and suboxic macroscopic growths along an acid mine drainage.</title>
        <authorList>
            <person name="Mendez-Garcia C."/>
            <person name="Mesa V."/>
            <person name="Sprenger R.R."/>
            <person name="Richter M."/>
            <person name="Diez M.S."/>
            <person name="Solano J."/>
            <person name="Bargiela R."/>
            <person name="Golyshina O.V."/>
            <person name="Manteca A."/>
            <person name="Ramos J.L."/>
            <person name="Gallego J.R."/>
            <person name="Llorente I."/>
            <person name="Martins Dos Santos V.A."/>
            <person name="Jensen O.N."/>
            <person name="Pelaez A.I."/>
            <person name="Sanchez J."/>
            <person name="Ferrer M."/>
        </authorList>
    </citation>
    <scope>NUCLEOTIDE SEQUENCE</scope>
</reference>
<dbReference type="EC" id="2.4.-.-" evidence="2"/>
<dbReference type="PANTHER" id="PTHR45919:SF1">
    <property type="entry name" value="GDP-MAN:MAN(3)GLCNAC(2)-PP-DOL ALPHA-1,2-MANNOSYLTRANSFERASE"/>
    <property type="match status" value="1"/>
</dbReference>
<evidence type="ECO:0000313" key="2">
    <source>
        <dbReference type="EMBL" id="EQD28393.1"/>
    </source>
</evidence>
<accession>T0Y5J3</accession>
<feature type="domain" description="Glycosyl transferase family 1" evidence="1">
    <location>
        <begin position="3"/>
        <end position="95"/>
    </location>
</feature>
<dbReference type="GO" id="GO:0016020">
    <property type="term" value="C:membrane"/>
    <property type="evidence" value="ECO:0007669"/>
    <property type="project" value="TreeGrafter"/>
</dbReference>
<gene>
    <name evidence="2" type="ORF">B1A_21197</name>
</gene>
<dbReference type="Gene3D" id="3.40.50.2000">
    <property type="entry name" value="Glycogen Phosphorylase B"/>
    <property type="match status" value="1"/>
</dbReference>
<comment type="caution">
    <text evidence="2">The sequence shown here is derived from an EMBL/GenBank/DDBJ whole genome shotgun (WGS) entry which is preliminary data.</text>
</comment>
<dbReference type="InterPro" id="IPR038013">
    <property type="entry name" value="ALG11"/>
</dbReference>
<evidence type="ECO:0000259" key="1">
    <source>
        <dbReference type="Pfam" id="PF00534"/>
    </source>
</evidence>
<dbReference type="Pfam" id="PF00534">
    <property type="entry name" value="Glycos_transf_1"/>
    <property type="match status" value="1"/>
</dbReference>
<dbReference type="AlphaFoldDB" id="T0Y5J3"/>
<dbReference type="PANTHER" id="PTHR45919">
    <property type="entry name" value="GDP-MAN:MAN(3)GLCNAC(2)-PP-DOL ALPHA-1,2-MANNOSYLTRANSFERASE"/>
    <property type="match status" value="1"/>
</dbReference>
<organism evidence="2">
    <name type="scientific">mine drainage metagenome</name>
    <dbReference type="NCBI Taxonomy" id="410659"/>
    <lineage>
        <taxon>unclassified sequences</taxon>
        <taxon>metagenomes</taxon>
        <taxon>ecological metagenomes</taxon>
    </lineage>
</organism>
<sequence>NASPEQLARLYADASLYWHLSGYGIDETKEAYRCEHFGITIVEAMSAGCIPLVVNRGGPPEIVQQGVTGHVFESLDDLVKISDRILSSPEDDADIATLRRAAMKASKQFSSAHFTAEFLSLMEFSGR</sequence>
<name>T0Y5J3_9ZZZZ</name>
<dbReference type="GO" id="GO:0006487">
    <property type="term" value="P:protein N-linked glycosylation"/>
    <property type="evidence" value="ECO:0007669"/>
    <property type="project" value="TreeGrafter"/>
</dbReference>
<feature type="non-terminal residue" evidence="2">
    <location>
        <position position="1"/>
    </location>
</feature>
<protein>
    <submittedName>
        <fullName evidence="2">Glycosyl transferase, group 1 domain protein</fullName>
        <ecNumber evidence="2">2.4.-.-</ecNumber>
    </submittedName>
</protein>
<dbReference type="EMBL" id="AUZX01015666">
    <property type="protein sequence ID" value="EQD28393.1"/>
    <property type="molecule type" value="Genomic_DNA"/>
</dbReference>
<proteinExistence type="predicted"/>
<dbReference type="InterPro" id="IPR001296">
    <property type="entry name" value="Glyco_trans_1"/>
</dbReference>
<reference evidence="2" key="1">
    <citation type="submission" date="2013-08" db="EMBL/GenBank/DDBJ databases">
        <authorList>
            <person name="Mendez C."/>
            <person name="Richter M."/>
            <person name="Ferrer M."/>
            <person name="Sanchez J."/>
        </authorList>
    </citation>
    <scope>NUCLEOTIDE SEQUENCE</scope>
</reference>